<dbReference type="GO" id="GO:0003677">
    <property type="term" value="F:DNA binding"/>
    <property type="evidence" value="ECO:0007669"/>
    <property type="project" value="InterPro"/>
</dbReference>
<dbReference type="AlphaFoldDB" id="A0A1D1Y433"/>
<sequence>TDHLLPIPIPSRVCELASVCASPAKNSLTIAAAAAGGGRGALMGELVLQQQLQQPPQEEEEEGVEVIQMPVPVLYSYRRPSGYRFDPTDDELLVYLLSTMDSGLREICVEIPLQLCNMSIPRQ</sequence>
<evidence type="ECO:0000313" key="1">
    <source>
        <dbReference type="EMBL" id="JAT49404.1"/>
    </source>
</evidence>
<gene>
    <name evidence="1" type="primary">CP_3</name>
    <name evidence="1" type="ORF">g.94160</name>
</gene>
<name>A0A1D1Y433_9ARAE</name>
<accession>A0A1D1Y433</accession>
<protein>
    <submittedName>
        <fullName evidence="1">Capsid protein</fullName>
    </submittedName>
</protein>
<dbReference type="SUPFAM" id="SSF101941">
    <property type="entry name" value="NAC domain"/>
    <property type="match status" value="1"/>
</dbReference>
<feature type="non-terminal residue" evidence="1">
    <location>
        <position position="1"/>
    </location>
</feature>
<dbReference type="EMBL" id="GDJX01018532">
    <property type="protein sequence ID" value="JAT49404.1"/>
    <property type="molecule type" value="Transcribed_RNA"/>
</dbReference>
<dbReference type="InterPro" id="IPR036093">
    <property type="entry name" value="NAC_dom_sf"/>
</dbReference>
<dbReference type="GO" id="GO:0006355">
    <property type="term" value="P:regulation of DNA-templated transcription"/>
    <property type="evidence" value="ECO:0007669"/>
    <property type="project" value="InterPro"/>
</dbReference>
<organism evidence="1">
    <name type="scientific">Anthurium amnicola</name>
    <dbReference type="NCBI Taxonomy" id="1678845"/>
    <lineage>
        <taxon>Eukaryota</taxon>
        <taxon>Viridiplantae</taxon>
        <taxon>Streptophyta</taxon>
        <taxon>Embryophyta</taxon>
        <taxon>Tracheophyta</taxon>
        <taxon>Spermatophyta</taxon>
        <taxon>Magnoliopsida</taxon>
        <taxon>Liliopsida</taxon>
        <taxon>Araceae</taxon>
        <taxon>Pothoideae</taxon>
        <taxon>Potheae</taxon>
        <taxon>Anthurium</taxon>
    </lineage>
</organism>
<proteinExistence type="predicted"/>
<reference evidence="1" key="1">
    <citation type="submission" date="2015-07" db="EMBL/GenBank/DDBJ databases">
        <title>Transcriptome Assembly of Anthurium amnicola.</title>
        <authorList>
            <person name="Suzuki J."/>
        </authorList>
    </citation>
    <scope>NUCLEOTIDE SEQUENCE</scope>
</reference>